<proteinExistence type="predicted"/>
<dbReference type="SUPFAM" id="SSF53756">
    <property type="entry name" value="UDP-Glycosyltransferase/glycogen phosphorylase"/>
    <property type="match status" value="1"/>
</dbReference>
<dbReference type="PANTHER" id="PTHR21015:SF28">
    <property type="entry name" value="SLL1722 PROTEIN"/>
    <property type="match status" value="1"/>
</dbReference>
<accession>A0A3B0RYK4</accession>
<sequence>MKPRVMFYVQHLLGIGHLARASLICAGLVEHKFDVKMVMGGAPVAGFPGPGVEVEYLPVLKAGSFQFNDLTDENGTIASQQYLDDRRDRLLSLFAAYQPDILIVEAFPFGRRQMRFELIPLLEAAKSADWKPLVVGSVRDIIQEKKQPKRLRETVDTLNKYYDLLMVHGDPNFIKLSETFELAPQIEHLIQYTGIISADIPPLTGPAYDVIVSAGGGAAGELIMLNAMQARPLTHLADANWCFITGPNLSESVRVQLQENRSDKVTVETHRTDFRALLAQAQLSISQAGYNTAADILRARCSSVLVPFSSGGETEQSRRAAKLTKLGIVASISEVGLTPERLAEVINNALAGSQHARPDIEIALDGANRTAILLLKLLNNSDSFD</sequence>
<evidence type="ECO:0000259" key="1">
    <source>
        <dbReference type="Pfam" id="PF04101"/>
    </source>
</evidence>
<protein>
    <recommendedName>
        <fullName evidence="1">Glycosyl transferase family 28 C-terminal domain-containing protein</fullName>
    </recommendedName>
</protein>
<dbReference type="PANTHER" id="PTHR21015">
    <property type="entry name" value="UDP-N-ACETYLGLUCOSAMINE--N-ACETYLMURAMYL-(PENTAPEPTIDE) PYROPHOSPHORYL-UNDECAPRENOL N-ACETYLGLUCOSAMINE TRANSFERASE 1"/>
    <property type="match status" value="1"/>
</dbReference>
<evidence type="ECO:0000313" key="2">
    <source>
        <dbReference type="EMBL" id="VAV96542.1"/>
    </source>
</evidence>
<dbReference type="InterPro" id="IPR007235">
    <property type="entry name" value="Glyco_trans_28_C"/>
</dbReference>
<name>A0A3B0RYK4_9ZZZZ</name>
<dbReference type="GO" id="GO:0016758">
    <property type="term" value="F:hexosyltransferase activity"/>
    <property type="evidence" value="ECO:0007669"/>
    <property type="project" value="InterPro"/>
</dbReference>
<gene>
    <name evidence="2" type="ORF">MNBD_ALPHA08-755</name>
</gene>
<dbReference type="EMBL" id="UOEC01000132">
    <property type="protein sequence ID" value="VAV96542.1"/>
    <property type="molecule type" value="Genomic_DNA"/>
</dbReference>
<feature type="domain" description="Glycosyl transferase family 28 C-terminal" evidence="1">
    <location>
        <begin position="233"/>
        <end position="355"/>
    </location>
</feature>
<dbReference type="AlphaFoldDB" id="A0A3B0RYK4"/>
<dbReference type="Gene3D" id="3.40.50.2000">
    <property type="entry name" value="Glycogen Phosphorylase B"/>
    <property type="match status" value="1"/>
</dbReference>
<organism evidence="2">
    <name type="scientific">hydrothermal vent metagenome</name>
    <dbReference type="NCBI Taxonomy" id="652676"/>
    <lineage>
        <taxon>unclassified sequences</taxon>
        <taxon>metagenomes</taxon>
        <taxon>ecological metagenomes</taxon>
    </lineage>
</organism>
<dbReference type="Pfam" id="PF04101">
    <property type="entry name" value="Glyco_tran_28_C"/>
    <property type="match status" value="1"/>
</dbReference>
<reference evidence="2" key="1">
    <citation type="submission" date="2018-06" db="EMBL/GenBank/DDBJ databases">
        <authorList>
            <person name="Zhirakovskaya E."/>
        </authorList>
    </citation>
    <scope>NUCLEOTIDE SEQUENCE</scope>
</reference>